<dbReference type="RefSeq" id="WP_204936801.1">
    <property type="nucleotide sequence ID" value="NZ_JAFBBC010000001.1"/>
</dbReference>
<dbReference type="FunFam" id="3.90.550.10:FF:000003">
    <property type="entry name" value="2-C-methyl-D-erythritol 4-phosphate cytidylyltransferase"/>
    <property type="match status" value="1"/>
</dbReference>
<dbReference type="SUPFAM" id="SSF53448">
    <property type="entry name" value="Nucleotide-diphospho-sugar transferases"/>
    <property type="match status" value="1"/>
</dbReference>
<comment type="caution">
    <text evidence="7">The sequence shown here is derived from an EMBL/GenBank/DDBJ whole genome shotgun (WGS) entry which is preliminary data.</text>
</comment>
<dbReference type="PROSITE" id="PS00061">
    <property type="entry name" value="ADH_SHORT"/>
    <property type="match status" value="1"/>
</dbReference>
<dbReference type="InterPro" id="IPR012115">
    <property type="entry name" value="CDP-ribitol_syn"/>
</dbReference>
<dbReference type="InterPro" id="IPR018294">
    <property type="entry name" value="ISPD_synthase_CS"/>
</dbReference>
<evidence type="ECO:0000313" key="7">
    <source>
        <dbReference type="EMBL" id="MBM7409120.1"/>
    </source>
</evidence>
<dbReference type="InterPro" id="IPR029044">
    <property type="entry name" value="Nucleotide-diphossugar_trans"/>
</dbReference>
<reference evidence="8" key="2">
    <citation type="submission" date="2021-03" db="EMBL/GenBank/DDBJ databases">
        <title>Genomic Encyclopedia of Type Strains, Phase IV (KMG-IV): sequencing the most valuable type-strain genomes for metagenomic binning, comparative biology and taxonomic classification.</title>
        <authorList>
            <person name="Goeker M."/>
        </authorList>
    </citation>
    <scope>NUCLEOTIDE SEQUENCE</scope>
    <source>
        <strain evidence="8">DSM 2771</strain>
    </source>
</reference>
<dbReference type="PROSITE" id="PS01295">
    <property type="entry name" value="ISPD"/>
    <property type="match status" value="1"/>
</dbReference>
<dbReference type="InterPro" id="IPR002347">
    <property type="entry name" value="SDR_fam"/>
</dbReference>
<dbReference type="EMBL" id="JAGINF010000001">
    <property type="protein sequence ID" value="MBP2218694.1"/>
    <property type="molecule type" value="Genomic_DNA"/>
</dbReference>
<dbReference type="CDD" id="cd05233">
    <property type="entry name" value="SDR_c"/>
    <property type="match status" value="1"/>
</dbReference>
<dbReference type="Proteomes" id="UP000742560">
    <property type="component" value="Unassembled WGS sequence"/>
</dbReference>
<dbReference type="InterPro" id="IPR050088">
    <property type="entry name" value="IspD/TarI_cytidylyltransf_bact"/>
</dbReference>
<organism evidence="7 9">
    <name type="scientific">Methanococcus maripaludis</name>
    <name type="common">Methanococcus deltae</name>
    <dbReference type="NCBI Taxonomy" id="39152"/>
    <lineage>
        <taxon>Archaea</taxon>
        <taxon>Methanobacteriati</taxon>
        <taxon>Methanobacteriota</taxon>
        <taxon>Methanomada group</taxon>
        <taxon>Methanococci</taxon>
        <taxon>Methanococcales</taxon>
        <taxon>Methanococcaceae</taxon>
        <taxon>Methanococcus</taxon>
    </lineage>
</organism>
<keyword evidence="4 7" id="KW-0808">Transferase</keyword>
<proteinExistence type="inferred from homology"/>
<dbReference type="AlphaFoldDB" id="A0A8T4CK73"/>
<reference evidence="7" key="1">
    <citation type="submission" date="2021-01" db="EMBL/GenBank/DDBJ databases">
        <title>Genomic Encyclopedia of Type Strains, Phase IV (KMG-V): Genome sequencing to study the core and pangenomes of soil and plant-associated prokaryotes.</title>
        <authorList>
            <person name="Whitman W."/>
        </authorList>
    </citation>
    <scope>NUCLEOTIDE SEQUENCE</scope>
    <source>
        <strain evidence="7">RC</strain>
    </source>
</reference>
<evidence type="ECO:0000256" key="3">
    <source>
        <dbReference type="ARBA" id="ARBA00012526"/>
    </source>
</evidence>
<evidence type="ECO:0000256" key="1">
    <source>
        <dbReference type="ARBA" id="ARBA00004787"/>
    </source>
</evidence>
<name>A0A8T4CK73_METMI</name>
<evidence type="ECO:0000256" key="2">
    <source>
        <dbReference type="ARBA" id="ARBA00009789"/>
    </source>
</evidence>
<dbReference type="InterPro" id="IPR036291">
    <property type="entry name" value="NAD(P)-bd_dom_sf"/>
</dbReference>
<evidence type="ECO:0000256" key="4">
    <source>
        <dbReference type="ARBA" id="ARBA00022679"/>
    </source>
</evidence>
<dbReference type="GO" id="GO:0050518">
    <property type="term" value="F:2-C-methyl-D-erythritol 4-phosphate cytidylyltransferase activity"/>
    <property type="evidence" value="ECO:0007669"/>
    <property type="project" value="UniProtKB-EC"/>
</dbReference>
<evidence type="ECO:0000256" key="6">
    <source>
        <dbReference type="ARBA" id="ARBA00023229"/>
    </source>
</evidence>
<dbReference type="GO" id="GO:0008299">
    <property type="term" value="P:isoprenoid biosynthetic process"/>
    <property type="evidence" value="ECO:0007669"/>
    <property type="project" value="UniProtKB-KW"/>
</dbReference>
<dbReference type="CDD" id="cd02516">
    <property type="entry name" value="CDP-ME_synthetase"/>
    <property type="match status" value="1"/>
</dbReference>
<evidence type="ECO:0000256" key="5">
    <source>
        <dbReference type="ARBA" id="ARBA00022695"/>
    </source>
</evidence>
<dbReference type="EC" id="2.7.7.60" evidence="3"/>
<dbReference type="EMBL" id="JAFBBC010000001">
    <property type="protein sequence ID" value="MBM7409120.1"/>
    <property type="molecule type" value="Genomic_DNA"/>
</dbReference>
<evidence type="ECO:0000313" key="8">
    <source>
        <dbReference type="EMBL" id="MBP2218694.1"/>
    </source>
</evidence>
<dbReference type="Proteomes" id="UP000722095">
    <property type="component" value="Unassembled WGS sequence"/>
</dbReference>
<sequence length="449" mass="50589">MKNIAIVLSAGSGTRMGNEVPKQYMKLAGKPVFQYCIEEFSKSSKIDEIYMVISKEDQLYVEEILKKFPNKVSKIIFGGRTRQESSRAGVYALPKNTDKVLIHDAARPFLNLTLINEVIDTLDYHNCVDVAISSDDTIIKIDCDKYIESIPDRNYLLRGQTPQGFKYPIILDAHNMSEKEDYCGVTDDCGLIIHYGLSKVYVIDGNSKNIKITKPIDLYISEKLCQLNSLSLMENTKKDSRKKTYIIYGHSYGIGHEIFELLKKEGHNVYGFSRSSGCDISDHGNIISSLKKVYDSEGKIDGIIVTAGIMHRNLLQNKNYSEIIDEININYVSSVLVTKESLKYLEKSGGGHIILYGSSSYTRGRESYSIYSSTKAALVNFVQAVADEVYSKNILVNIVVPERTKTPLREKNFGIEDPKTLLNPKYVAEKTLEILNLNVTGQTFDIKKK</sequence>
<protein>
    <recommendedName>
        <fullName evidence="3">2-C-methyl-D-erythritol 4-phosphate cytidylyltransferase</fullName>
        <ecNumber evidence="3">2.7.7.60</ecNumber>
    </recommendedName>
</protein>
<dbReference type="Pfam" id="PF01128">
    <property type="entry name" value="IspD"/>
    <property type="match status" value="1"/>
</dbReference>
<accession>A0A8T4CK73</accession>
<keyword evidence="5 7" id="KW-0548">Nucleotidyltransferase</keyword>
<evidence type="ECO:0000313" key="9">
    <source>
        <dbReference type="Proteomes" id="UP000722095"/>
    </source>
</evidence>
<dbReference type="InterPro" id="IPR034683">
    <property type="entry name" value="IspD/TarI"/>
</dbReference>
<comment type="similarity">
    <text evidence="2">Belongs to the IspD/TarI cytidylyltransferase family. IspD subfamily.</text>
</comment>
<dbReference type="PANTHER" id="PTHR32125">
    <property type="entry name" value="2-C-METHYL-D-ERYTHRITOL 4-PHOSPHATE CYTIDYLYLTRANSFERASE, CHLOROPLASTIC"/>
    <property type="match status" value="1"/>
</dbReference>
<dbReference type="InterPro" id="IPR020904">
    <property type="entry name" value="Sc_DH/Rdtase_CS"/>
</dbReference>
<dbReference type="PIRSF" id="PIRSF036586">
    <property type="entry name" value="CDP-ribitol_syn"/>
    <property type="match status" value="1"/>
</dbReference>
<comment type="pathway">
    <text evidence="1">Isoprenoid biosynthesis; isopentenyl diphosphate biosynthesis via DXP pathway; isopentenyl diphosphate from 1-deoxy-D-xylulose 5-phosphate: step 2/6.</text>
</comment>
<dbReference type="InterPro" id="IPR001228">
    <property type="entry name" value="IspD"/>
</dbReference>
<dbReference type="Pfam" id="PF00106">
    <property type="entry name" value="adh_short"/>
    <property type="match status" value="1"/>
</dbReference>
<dbReference type="Gene3D" id="3.40.50.720">
    <property type="entry name" value="NAD(P)-binding Rossmann-like Domain"/>
    <property type="match status" value="1"/>
</dbReference>
<dbReference type="PRINTS" id="PR00081">
    <property type="entry name" value="GDHRDH"/>
</dbReference>
<gene>
    <name evidence="7" type="ORF">HNP85_000792</name>
    <name evidence="8" type="ORF">J2745_000169</name>
</gene>
<dbReference type="NCBIfam" id="TIGR00453">
    <property type="entry name" value="ispD"/>
    <property type="match status" value="1"/>
</dbReference>
<dbReference type="PANTHER" id="PTHR32125:SF4">
    <property type="entry name" value="2-C-METHYL-D-ERYTHRITOL 4-PHOSPHATE CYTIDYLYLTRANSFERASE, CHLOROPLASTIC"/>
    <property type="match status" value="1"/>
</dbReference>
<dbReference type="SUPFAM" id="SSF51735">
    <property type="entry name" value="NAD(P)-binding Rossmann-fold domains"/>
    <property type="match status" value="1"/>
</dbReference>
<dbReference type="Gene3D" id="3.90.550.10">
    <property type="entry name" value="Spore Coat Polysaccharide Biosynthesis Protein SpsA, Chain A"/>
    <property type="match status" value="1"/>
</dbReference>
<keyword evidence="6" id="KW-0414">Isoprene biosynthesis</keyword>